<evidence type="ECO:0000256" key="3">
    <source>
        <dbReference type="ARBA" id="ARBA00023186"/>
    </source>
</evidence>
<feature type="domain" description="CobW C-terminal" evidence="7">
    <location>
        <begin position="263"/>
        <end position="358"/>
    </location>
</feature>
<evidence type="ECO:0000256" key="2">
    <source>
        <dbReference type="ARBA" id="ARBA00022801"/>
    </source>
</evidence>
<dbReference type="InterPro" id="IPR003495">
    <property type="entry name" value="CobW/HypB/UreG_nucleotide-bd"/>
</dbReference>
<accession>A0A1H8FLC5</accession>
<dbReference type="InterPro" id="IPR051316">
    <property type="entry name" value="Zinc-reg_GTPase_activator"/>
</dbReference>
<comment type="function">
    <text evidence="5">Zinc chaperone that directly transfers zinc cofactor to target proteins, thereby activating them. Zinc is transferred from the CXCC motif in the GTPase domain to the zinc binding site in target proteins in a process requiring GTP hydrolysis.</text>
</comment>
<reference evidence="8 9" key="1">
    <citation type="submission" date="2016-10" db="EMBL/GenBank/DDBJ databases">
        <authorList>
            <person name="de Groot N.N."/>
        </authorList>
    </citation>
    <scope>NUCLEOTIDE SEQUENCE [LARGE SCALE GENOMIC DNA]</scope>
    <source>
        <strain evidence="8 9">DSM 3857</strain>
    </source>
</reference>
<dbReference type="PANTHER" id="PTHR13748:SF62">
    <property type="entry name" value="COBW DOMAIN-CONTAINING PROTEIN"/>
    <property type="match status" value="1"/>
</dbReference>
<protein>
    <submittedName>
        <fullName evidence="8">GTPase, G3E family</fullName>
    </submittedName>
</protein>
<dbReference type="SMART" id="SM00833">
    <property type="entry name" value="CobW_C"/>
    <property type="match status" value="1"/>
</dbReference>
<evidence type="ECO:0000313" key="8">
    <source>
        <dbReference type="EMBL" id="SEN31967.1"/>
    </source>
</evidence>
<name>A0A1H8FLC5_9RHOB</name>
<proteinExistence type="inferred from homology"/>
<dbReference type="EMBL" id="FOCE01000004">
    <property type="protein sequence ID" value="SEN31967.1"/>
    <property type="molecule type" value="Genomic_DNA"/>
</dbReference>
<evidence type="ECO:0000256" key="5">
    <source>
        <dbReference type="ARBA" id="ARBA00045658"/>
    </source>
</evidence>
<dbReference type="GO" id="GO:0016787">
    <property type="term" value="F:hydrolase activity"/>
    <property type="evidence" value="ECO:0007669"/>
    <property type="project" value="UniProtKB-KW"/>
</dbReference>
<dbReference type="GO" id="GO:0005737">
    <property type="term" value="C:cytoplasm"/>
    <property type="evidence" value="ECO:0007669"/>
    <property type="project" value="TreeGrafter"/>
</dbReference>
<evidence type="ECO:0000313" key="9">
    <source>
        <dbReference type="Proteomes" id="UP000198761"/>
    </source>
</evidence>
<keyword evidence="3" id="KW-0143">Chaperone</keyword>
<dbReference type="Gene3D" id="3.40.50.300">
    <property type="entry name" value="P-loop containing nucleotide triphosphate hydrolases"/>
    <property type="match status" value="1"/>
</dbReference>
<dbReference type="InterPro" id="IPR011629">
    <property type="entry name" value="CobW-like_C"/>
</dbReference>
<evidence type="ECO:0000256" key="4">
    <source>
        <dbReference type="ARBA" id="ARBA00034320"/>
    </source>
</evidence>
<dbReference type="CDD" id="cd03112">
    <property type="entry name" value="CobW-like"/>
    <property type="match status" value="1"/>
</dbReference>
<dbReference type="AlphaFoldDB" id="A0A1H8FLC5"/>
<keyword evidence="2" id="KW-0378">Hydrolase</keyword>
<evidence type="ECO:0000256" key="1">
    <source>
        <dbReference type="ARBA" id="ARBA00022741"/>
    </source>
</evidence>
<keyword evidence="9" id="KW-1185">Reference proteome</keyword>
<dbReference type="GO" id="GO:0000166">
    <property type="term" value="F:nucleotide binding"/>
    <property type="evidence" value="ECO:0007669"/>
    <property type="project" value="UniProtKB-KW"/>
</dbReference>
<comment type="catalytic activity">
    <reaction evidence="6">
        <text>GTP + H2O = GDP + phosphate + H(+)</text>
        <dbReference type="Rhea" id="RHEA:19669"/>
        <dbReference type="ChEBI" id="CHEBI:15377"/>
        <dbReference type="ChEBI" id="CHEBI:15378"/>
        <dbReference type="ChEBI" id="CHEBI:37565"/>
        <dbReference type="ChEBI" id="CHEBI:43474"/>
        <dbReference type="ChEBI" id="CHEBI:58189"/>
    </reaction>
    <physiologicalReaction direction="left-to-right" evidence="6">
        <dbReference type="Rhea" id="RHEA:19670"/>
    </physiologicalReaction>
</comment>
<evidence type="ECO:0000259" key="7">
    <source>
        <dbReference type="SMART" id="SM00833"/>
    </source>
</evidence>
<organism evidence="8 9">
    <name type="scientific">Gemmobacter aquatilis</name>
    <dbReference type="NCBI Taxonomy" id="933059"/>
    <lineage>
        <taxon>Bacteria</taxon>
        <taxon>Pseudomonadati</taxon>
        <taxon>Pseudomonadota</taxon>
        <taxon>Alphaproteobacteria</taxon>
        <taxon>Rhodobacterales</taxon>
        <taxon>Paracoccaceae</taxon>
        <taxon>Gemmobacter</taxon>
    </lineage>
</organism>
<dbReference type="InterPro" id="IPR036627">
    <property type="entry name" value="CobW-likC_sf"/>
</dbReference>
<dbReference type="InterPro" id="IPR027417">
    <property type="entry name" value="P-loop_NTPase"/>
</dbReference>
<dbReference type="SUPFAM" id="SSF52540">
    <property type="entry name" value="P-loop containing nucleoside triphosphate hydrolases"/>
    <property type="match status" value="1"/>
</dbReference>
<dbReference type="Gene3D" id="3.30.1220.10">
    <property type="entry name" value="CobW-like, C-terminal domain"/>
    <property type="match status" value="1"/>
</dbReference>
<gene>
    <name evidence="8" type="ORF">SAMN04488103_104182</name>
</gene>
<comment type="similarity">
    <text evidence="4">Belongs to the SIMIBI class G3E GTPase family. ZNG1 subfamily.</text>
</comment>
<dbReference type="SUPFAM" id="SSF90002">
    <property type="entry name" value="Hypothetical protein YjiA, C-terminal domain"/>
    <property type="match status" value="1"/>
</dbReference>
<sequence>MCRAFWPLRAELALSSLSPYPCGASQAEIPMTERIPVTILTGFLGAGKTTLLNRLMATPGFGDTAVIVNEFGSVDVDGGLMESVGDRAFAASTGCLCCTVSGDVRLTLLRLKEEAETGKGPRFSRVVIETTGLADPAPVMQTFMANDLMLEHFVLNGVVTVVDAANAQETLDRYDEARRQVGVADLLVVSKADLADPAPVLADLAGLAPNAEVLLAADLTPERLFSIAAYDVAGKPPVVAEWLRFAAMGHGHHHHSANHHGNVTAYCFMADAPLEARVMEMAIGVLQQTYGPDLLRLKGLVELEEWPGRPTVFHAVQFIQSPPRTLPSWPEGMEGSRLVVIVAGPGRNQVPPMMASFLPEMRQVGQGW</sequence>
<dbReference type="PANTHER" id="PTHR13748">
    <property type="entry name" value="COBW-RELATED"/>
    <property type="match status" value="1"/>
</dbReference>
<evidence type="ECO:0000256" key="6">
    <source>
        <dbReference type="ARBA" id="ARBA00049117"/>
    </source>
</evidence>
<dbReference type="STRING" id="933059.SAMN04488103_104182"/>
<keyword evidence="1" id="KW-0547">Nucleotide-binding</keyword>
<dbReference type="Pfam" id="PF02492">
    <property type="entry name" value="cobW"/>
    <property type="match status" value="1"/>
</dbReference>
<dbReference type="Proteomes" id="UP000198761">
    <property type="component" value="Unassembled WGS sequence"/>
</dbReference>
<dbReference type="Pfam" id="PF07683">
    <property type="entry name" value="CobW_C"/>
    <property type="match status" value="1"/>
</dbReference>